<feature type="compositionally biased region" description="Polar residues" evidence="2">
    <location>
        <begin position="720"/>
        <end position="738"/>
    </location>
</feature>
<sequence length="831" mass="92514">MSEKVRMPTDLDQVSLKLLGKLDTKDLARLGIPSASAFAYLYQASNPSLAAFAGAGVAAGLGATWALWKPYGRSLDQNMYQGLRWKLNNRNGVETPEIEEDLLTAGDSVSALIEVDPVNMELKSGNEKAALHKLYQELLQSVDHPITVYSTQDPFSFAQYFENLEDGDKLQDDYRGHCEGLVQDGNSKTRHYIEVKVENGDRNELSNRVGEILEHLTSGGLTAYRLTELDSREIKDTPEIRAGHIKHRDSEEREYSKTLYISDHPRDVDFSWISQIFQVEGLLDITQTLYPKASADTVSKLQKLENKAEAENQSLIRKGYGSSRKLERLLDDLDWFQNLLADQDDNPVEYGCYITAYGENKEACEDTLRKVENRLKTLGIKYQDTTLRTDQAYQSTTPGLKDKLSEHQLMPAGSAASGFPFTQASNIDENGVLFGVDESTEAPVVLDRFKWNAGHSVLAGVTGSGKSFHSKLLLLRSALIYDDLHINIVDPKPEYGELENFLEEYATVQRYEFDGSVNKDEETLVEAVEEAYQGAQENTGKTIVVIDEAHRLLKKEKGASILSTLVREARSSNTAVHLITQTISDFYRTEDGKDILKNVPCKILFAHEKADNQPSKAFQLSTVAETSLYNLAKGDQDSTDYSQAILSVSNQFESKIKVEASDVEASIIENREIPDDNSSTSNSFDIDYNSSNTTEEAGLFEKIKASITQAFSQIERPSVPSFSWPSLSNNSKNRSRYNTQKKDSTWSNKIPEVNITVPQSIKDLLYVSKVFGSILIPVSGLIVVSDYIANQVGHLFGFGEISIELLTFILPFILAGIGFSLIDTYNAVKGA</sequence>
<feature type="coiled-coil region" evidence="1">
    <location>
        <begin position="354"/>
        <end position="381"/>
    </location>
</feature>
<name>A0A368NA37_9EURY</name>
<evidence type="ECO:0000256" key="3">
    <source>
        <dbReference type="SAM" id="Phobius"/>
    </source>
</evidence>
<evidence type="ECO:0000313" key="5">
    <source>
        <dbReference type="EMBL" id="RCU47000.1"/>
    </source>
</evidence>
<dbReference type="Gene3D" id="3.40.50.300">
    <property type="entry name" value="P-loop containing nucleotide triphosphate hydrolases"/>
    <property type="match status" value="1"/>
</dbReference>
<evidence type="ECO:0000256" key="2">
    <source>
        <dbReference type="SAM" id="MobiDB-lite"/>
    </source>
</evidence>
<keyword evidence="1" id="KW-0175">Coiled coil</keyword>
<keyword evidence="3" id="KW-0472">Membrane</keyword>
<dbReference type="SUPFAM" id="SSF52540">
    <property type="entry name" value="P-loop containing nucleoside triphosphate hydrolases"/>
    <property type="match status" value="1"/>
</dbReference>
<dbReference type="PANTHER" id="PTHR30121">
    <property type="entry name" value="UNCHARACTERIZED PROTEIN YJGR-RELATED"/>
    <property type="match status" value="1"/>
</dbReference>
<dbReference type="OrthoDB" id="270521at2157"/>
<dbReference type="Pfam" id="PF12846">
    <property type="entry name" value="AAA_10"/>
    <property type="match status" value="1"/>
</dbReference>
<reference evidence="5 6" key="1">
    <citation type="submission" date="2018-07" db="EMBL/GenBank/DDBJ databases">
        <title>Genome sequences of Haloplanus salinus JCM 18368T.</title>
        <authorList>
            <person name="Kim Y.B."/>
            <person name="Roh S.W."/>
        </authorList>
    </citation>
    <scope>NUCLEOTIDE SEQUENCE [LARGE SCALE GENOMIC DNA]</scope>
    <source>
        <strain evidence="5 6">JCM 18368</strain>
    </source>
</reference>
<keyword evidence="3" id="KW-0812">Transmembrane</keyword>
<dbReference type="InterPro" id="IPR027417">
    <property type="entry name" value="P-loop_NTPase"/>
</dbReference>
<dbReference type="EMBL" id="QPHM01000001">
    <property type="protein sequence ID" value="RCU47000.1"/>
    <property type="molecule type" value="Genomic_DNA"/>
</dbReference>
<gene>
    <name evidence="5" type="ORF">DU504_06590</name>
</gene>
<comment type="caution">
    <text evidence="5">The sequence shown here is derived from an EMBL/GenBank/DDBJ whole genome shotgun (WGS) entry which is preliminary data.</text>
</comment>
<dbReference type="PANTHER" id="PTHR30121:SF6">
    <property type="entry name" value="SLR6007 PROTEIN"/>
    <property type="match status" value="1"/>
</dbReference>
<dbReference type="InterPro" id="IPR051162">
    <property type="entry name" value="T4SS_component"/>
</dbReference>
<proteinExistence type="predicted"/>
<dbReference type="Proteomes" id="UP000252189">
    <property type="component" value="Unassembled WGS sequence"/>
</dbReference>
<dbReference type="CDD" id="cd01127">
    <property type="entry name" value="TrwB_TraG_TraD_VirD4"/>
    <property type="match status" value="1"/>
</dbReference>
<accession>A0A368NA37</accession>
<dbReference type="Pfam" id="PF26593">
    <property type="entry name" value="TraC-like"/>
    <property type="match status" value="1"/>
</dbReference>
<dbReference type="InterPro" id="IPR058596">
    <property type="entry name" value="TraC-like_dom"/>
</dbReference>
<evidence type="ECO:0000256" key="1">
    <source>
        <dbReference type="SAM" id="Coils"/>
    </source>
</evidence>
<organism evidence="5 6">
    <name type="scientific">Haloplanus salinus</name>
    <dbReference type="NCBI Taxonomy" id="1126245"/>
    <lineage>
        <taxon>Archaea</taxon>
        <taxon>Methanobacteriati</taxon>
        <taxon>Methanobacteriota</taxon>
        <taxon>Stenosarchaea group</taxon>
        <taxon>Halobacteria</taxon>
        <taxon>Halobacteriales</taxon>
        <taxon>Haloferacaceae</taxon>
        <taxon>Haloplanus</taxon>
    </lineage>
</organism>
<keyword evidence="6" id="KW-1185">Reference proteome</keyword>
<protein>
    <submittedName>
        <fullName evidence="5">DUF87 domain-containing protein</fullName>
    </submittedName>
</protein>
<feature type="region of interest" description="Disordered" evidence="2">
    <location>
        <begin position="718"/>
        <end position="743"/>
    </location>
</feature>
<dbReference type="RefSeq" id="WP_114448550.1">
    <property type="nucleotide sequence ID" value="NZ_QPHM01000001.1"/>
</dbReference>
<dbReference type="AlphaFoldDB" id="A0A368NA37"/>
<feature type="transmembrane region" description="Helical" evidence="3">
    <location>
        <begin position="801"/>
        <end position="822"/>
    </location>
</feature>
<evidence type="ECO:0000313" key="6">
    <source>
        <dbReference type="Proteomes" id="UP000252189"/>
    </source>
</evidence>
<feature type="domain" description="TraC-like" evidence="4">
    <location>
        <begin position="109"/>
        <end position="167"/>
    </location>
</feature>
<evidence type="ECO:0000259" key="4">
    <source>
        <dbReference type="Pfam" id="PF26593"/>
    </source>
</evidence>
<keyword evidence="3" id="KW-1133">Transmembrane helix</keyword>